<evidence type="ECO:0000256" key="12">
    <source>
        <dbReference type="ARBA" id="ARBA00049866"/>
    </source>
</evidence>
<sequence>MNKLLYWMWCGCHTKEGFFDFCEEKGFQWLDILEVFVSWQLKIQEHFSFPCQSLQLLSCFPVQEEQFLFPLLFIFLPFICSCLFIFLLILGCCGTEYAVRGQPALWNKLFISGKMADPWQECMDYAVGLARRAGEMIRGALKEEISIMTKSSPVDLVTETDQKVENFIISWIKEKYPSHSFIGEESVAAGEGSILTDNPTWIIDPIDGTTNFVHRFPFVAVSIGFVVNKKIEFGIVYSCVEDKMYTARKGKGAFCNGQKLQVSGQEDITKSLLVTELGSNRDPEAIKIILSNMERLLSIPIHGIRAVGTAAVNMCLVATGGADAYYEMGIHCWDMAGAGIIITEAGGVLLDVTGGPFDLMSRRIIAASSRAIGERIAKALQVIPLRRDDATN</sequence>
<dbReference type="UniPathway" id="UPA00823">
    <property type="reaction ID" value="UER00788"/>
</dbReference>
<dbReference type="AlphaFoldDB" id="A0A8C3TXA4"/>
<evidence type="ECO:0000256" key="23">
    <source>
        <dbReference type="ARBA" id="ARBA00049925"/>
    </source>
</evidence>
<comment type="subunit">
    <text evidence="5">Homodimer.</text>
</comment>
<keyword evidence="7" id="KW-0452">Lithium</keyword>
<keyword evidence="8 25" id="KW-0479">Metal-binding</keyword>
<evidence type="ECO:0000256" key="4">
    <source>
        <dbReference type="ARBA" id="ARBA00009759"/>
    </source>
</evidence>
<keyword evidence="27" id="KW-0812">Transmembrane</keyword>
<reference evidence="28" key="2">
    <citation type="submission" date="2025-08" db="UniProtKB">
        <authorList>
            <consortium name="Ensembl"/>
        </authorList>
    </citation>
    <scope>IDENTIFICATION</scope>
</reference>
<comment type="cofactor">
    <cofactor evidence="1 25 26">
        <name>Mg(2+)</name>
        <dbReference type="ChEBI" id="CHEBI:18420"/>
    </cofactor>
</comment>
<dbReference type="InterPro" id="IPR020583">
    <property type="entry name" value="Inositol_monoP_metal-BS"/>
</dbReference>
<dbReference type="PANTHER" id="PTHR20854:SF26">
    <property type="entry name" value="INOSITOL MONOPHOSPHATASE 1"/>
    <property type="match status" value="1"/>
</dbReference>
<dbReference type="GO" id="GO:0005737">
    <property type="term" value="C:cytoplasm"/>
    <property type="evidence" value="ECO:0007669"/>
    <property type="project" value="UniProtKB-SubCell"/>
</dbReference>
<keyword evidence="6" id="KW-0963">Cytoplasm</keyword>
<dbReference type="CDD" id="cd01639">
    <property type="entry name" value="IMPase"/>
    <property type="match status" value="1"/>
</dbReference>
<name>A0A8C3TXA4_CATUS</name>
<evidence type="ECO:0000256" key="2">
    <source>
        <dbReference type="ARBA" id="ARBA00004496"/>
    </source>
</evidence>
<comment type="catalytic activity">
    <reaction evidence="12">
        <text>1D-myo-inositol 5-phosphate + H2O = myo-inositol + phosphate</text>
        <dbReference type="Rhea" id="RHEA:44156"/>
        <dbReference type="ChEBI" id="CHEBI:15377"/>
        <dbReference type="ChEBI" id="CHEBI:17268"/>
        <dbReference type="ChEBI" id="CHEBI:43474"/>
        <dbReference type="ChEBI" id="CHEBI:84141"/>
        <dbReference type="EC" id="3.1.3.25"/>
    </reaction>
    <physiologicalReaction direction="left-to-right" evidence="12">
        <dbReference type="Rhea" id="RHEA:44157"/>
    </physiologicalReaction>
</comment>
<dbReference type="Gene3D" id="3.40.190.80">
    <property type="match status" value="1"/>
</dbReference>
<feature type="binding site" evidence="25">
    <location>
        <position position="207"/>
    </location>
    <ligand>
        <name>Mg(2+)</name>
        <dbReference type="ChEBI" id="CHEBI:18420"/>
        <label>1</label>
        <note>catalytic</note>
    </ligand>
</feature>
<evidence type="ECO:0000256" key="20">
    <source>
        <dbReference type="ARBA" id="ARBA00049907"/>
    </source>
</evidence>
<evidence type="ECO:0000256" key="27">
    <source>
        <dbReference type="SAM" id="Phobius"/>
    </source>
</evidence>
<dbReference type="Pfam" id="PF00459">
    <property type="entry name" value="Inositol_P"/>
    <property type="match status" value="1"/>
</dbReference>
<evidence type="ECO:0000256" key="13">
    <source>
        <dbReference type="ARBA" id="ARBA00049868"/>
    </source>
</evidence>
<evidence type="ECO:0000256" key="5">
    <source>
        <dbReference type="ARBA" id="ARBA00011738"/>
    </source>
</evidence>
<dbReference type="GO" id="GO:0007165">
    <property type="term" value="P:signal transduction"/>
    <property type="evidence" value="ECO:0007669"/>
    <property type="project" value="TreeGrafter"/>
</dbReference>
<keyword evidence="27" id="KW-1133">Transmembrane helix</keyword>
<comment type="catalytic activity">
    <reaction evidence="11">
        <text>1D-myo-inositol 4-phosphate + H2O = myo-inositol + phosphate</text>
        <dbReference type="Rhea" id="RHEA:30735"/>
        <dbReference type="ChEBI" id="CHEBI:15377"/>
        <dbReference type="ChEBI" id="CHEBI:17268"/>
        <dbReference type="ChEBI" id="CHEBI:43474"/>
        <dbReference type="ChEBI" id="CHEBI:58469"/>
        <dbReference type="EC" id="3.1.3.25"/>
    </reaction>
    <physiologicalReaction direction="left-to-right" evidence="11">
        <dbReference type="Rhea" id="RHEA:30736"/>
    </physiologicalReaction>
</comment>
<evidence type="ECO:0000256" key="25">
    <source>
        <dbReference type="PIRSR" id="PIRSR600760-2"/>
    </source>
</evidence>
<evidence type="ECO:0000256" key="16">
    <source>
        <dbReference type="ARBA" id="ARBA00049894"/>
    </source>
</evidence>
<dbReference type="InterPro" id="IPR000760">
    <property type="entry name" value="Inositol_monophosphatase-like"/>
</dbReference>
<comment type="subcellular location">
    <subcellularLocation>
        <location evidence="2">Cytoplasm</location>
    </subcellularLocation>
</comment>
<keyword evidence="29" id="KW-1185">Reference proteome</keyword>
<evidence type="ECO:0000256" key="11">
    <source>
        <dbReference type="ARBA" id="ARBA00049863"/>
    </source>
</evidence>
<dbReference type="InterPro" id="IPR033942">
    <property type="entry name" value="IMPase"/>
</dbReference>
<keyword evidence="9 26" id="KW-0378">Hydrolase</keyword>
<evidence type="ECO:0000256" key="26">
    <source>
        <dbReference type="RuleBase" id="RU364068"/>
    </source>
</evidence>
<proteinExistence type="inferred from homology"/>
<evidence type="ECO:0000256" key="19">
    <source>
        <dbReference type="ARBA" id="ARBA00049900"/>
    </source>
</evidence>
<evidence type="ECO:0000256" key="22">
    <source>
        <dbReference type="ARBA" id="ARBA00049919"/>
    </source>
</evidence>
<keyword evidence="27" id="KW-0472">Membrane</keyword>
<reference evidence="28" key="1">
    <citation type="submission" date="2020-10" db="EMBL/GenBank/DDBJ databases">
        <title>Catharus ustulatus (Swainson's thrush) genome, bCatUst1, primary haplotype v2.</title>
        <authorList>
            <person name="Delmore K."/>
            <person name="Vafadar M."/>
            <person name="Formenti G."/>
            <person name="Chow W."/>
            <person name="Pelan S."/>
            <person name="Howe K."/>
            <person name="Rhie A."/>
            <person name="Mountcastle J."/>
            <person name="Haase B."/>
            <person name="Fedrigo O."/>
            <person name="Jarvis E.D."/>
        </authorList>
    </citation>
    <scope>NUCLEOTIDE SEQUENCE [LARGE SCALE GENOMIC DNA]</scope>
</reference>
<dbReference type="FunFam" id="3.40.190.80:FF:000002">
    <property type="entry name" value="Inositol-1-monophosphatase"/>
    <property type="match status" value="1"/>
</dbReference>
<comment type="similarity">
    <text evidence="4 26">Belongs to the inositol monophosphatase superfamily.</text>
</comment>
<evidence type="ECO:0000256" key="3">
    <source>
        <dbReference type="ARBA" id="ARBA00005152"/>
    </source>
</evidence>
<dbReference type="GO" id="GO:0046872">
    <property type="term" value="F:metal ion binding"/>
    <property type="evidence" value="ECO:0007669"/>
    <property type="project" value="UniProtKB-KW"/>
</dbReference>
<evidence type="ECO:0000256" key="18">
    <source>
        <dbReference type="ARBA" id="ARBA00049898"/>
    </source>
</evidence>
<dbReference type="PANTHER" id="PTHR20854">
    <property type="entry name" value="INOSITOL MONOPHOSPHATASE"/>
    <property type="match status" value="1"/>
</dbReference>
<gene>
    <name evidence="28" type="primary">IMPA1</name>
</gene>
<accession>A0A8C3TXA4</accession>
<comment type="catalytic activity">
    <reaction evidence="23">
        <text>glycerol 2-phosphate + H2O = glycerol + phosphate</text>
        <dbReference type="Rhea" id="RHEA:13105"/>
        <dbReference type="ChEBI" id="CHEBI:15377"/>
        <dbReference type="ChEBI" id="CHEBI:17754"/>
        <dbReference type="ChEBI" id="CHEBI:43474"/>
        <dbReference type="ChEBI" id="CHEBI:58083"/>
    </reaction>
    <physiologicalReaction direction="left-to-right" evidence="23">
        <dbReference type="Rhea" id="RHEA:13106"/>
    </physiologicalReaction>
</comment>
<comment type="catalytic activity">
    <reaction evidence="17">
        <text>1D-myo-inositol 2-phosphate + H2O = myo-inositol + phosphate</text>
        <dbReference type="Rhea" id="RHEA:44152"/>
        <dbReference type="ChEBI" id="CHEBI:15377"/>
        <dbReference type="ChEBI" id="CHEBI:17268"/>
        <dbReference type="ChEBI" id="CHEBI:43474"/>
        <dbReference type="ChEBI" id="CHEBI:84142"/>
        <dbReference type="EC" id="3.1.3.25"/>
    </reaction>
    <physiologicalReaction direction="left-to-right" evidence="17">
        <dbReference type="Rhea" id="RHEA:44153"/>
    </physiologicalReaction>
</comment>
<dbReference type="Proteomes" id="UP000694563">
    <property type="component" value="Chromosome 1"/>
</dbReference>
<feature type="binding site" evidence="25">
    <location>
        <position position="334"/>
    </location>
    <ligand>
        <name>Mg(2+)</name>
        <dbReference type="ChEBI" id="CHEBI:18420"/>
        <label>1</label>
        <note>catalytic</note>
    </ligand>
</feature>
<dbReference type="InterPro" id="IPR020550">
    <property type="entry name" value="Inositol_monophosphatase_CS"/>
</dbReference>
<comment type="catalytic activity">
    <reaction evidence="16">
        <text>alpha-D-galactose 1-phosphate + H2O = D-galactose + phosphate</text>
        <dbReference type="Rhea" id="RHEA:29315"/>
        <dbReference type="ChEBI" id="CHEBI:4139"/>
        <dbReference type="ChEBI" id="CHEBI:15377"/>
        <dbReference type="ChEBI" id="CHEBI:43474"/>
        <dbReference type="ChEBI" id="CHEBI:58336"/>
        <dbReference type="EC" id="3.1.3.94"/>
    </reaction>
    <physiologicalReaction direction="left-to-right" evidence="16">
        <dbReference type="Rhea" id="RHEA:29316"/>
    </physiologicalReaction>
</comment>
<dbReference type="PROSITE" id="PS00629">
    <property type="entry name" value="IMP_1"/>
    <property type="match status" value="1"/>
</dbReference>
<dbReference type="InterPro" id="IPR020552">
    <property type="entry name" value="Inositol_monoPase_Li-sen"/>
</dbReference>
<reference evidence="28" key="3">
    <citation type="submission" date="2025-09" db="UniProtKB">
        <authorList>
            <consortium name="Ensembl"/>
        </authorList>
    </citation>
    <scope>IDENTIFICATION</scope>
</reference>
<evidence type="ECO:0000256" key="7">
    <source>
        <dbReference type="ARBA" id="ARBA00022671"/>
    </source>
</evidence>
<comment type="catalytic activity">
    <reaction evidence="15">
        <text>D-glucose 6-phosphate + H2O = D-glucose + phosphate</text>
        <dbReference type="Rhea" id="RHEA:16689"/>
        <dbReference type="ChEBI" id="CHEBI:4167"/>
        <dbReference type="ChEBI" id="CHEBI:15377"/>
        <dbReference type="ChEBI" id="CHEBI:43474"/>
        <dbReference type="ChEBI" id="CHEBI:61548"/>
    </reaction>
    <physiologicalReaction direction="left-to-right" evidence="15">
        <dbReference type="Rhea" id="RHEA:16690"/>
    </physiologicalReaction>
</comment>
<dbReference type="PRINTS" id="PR00377">
    <property type="entry name" value="IMPHPHTASES"/>
</dbReference>
<comment type="pathway">
    <text evidence="3 26">Polyol metabolism; myo-inositol biosynthesis; myo-inositol from D-glucose 6-phosphate: step 2/2.</text>
</comment>
<evidence type="ECO:0000256" key="8">
    <source>
        <dbReference type="ARBA" id="ARBA00022723"/>
    </source>
</evidence>
<feature type="transmembrane region" description="Helical" evidence="27">
    <location>
        <begin position="67"/>
        <end position="90"/>
    </location>
</feature>
<comment type="catalytic activity">
    <reaction evidence="18">
        <text>adenosine 2'-phosphate + H2O = adenosine + phosphate</text>
        <dbReference type="Rhea" id="RHEA:37343"/>
        <dbReference type="ChEBI" id="CHEBI:15377"/>
        <dbReference type="ChEBI" id="CHEBI:16335"/>
        <dbReference type="ChEBI" id="CHEBI:43474"/>
        <dbReference type="ChEBI" id="CHEBI:77740"/>
    </reaction>
    <physiologicalReaction direction="left-to-right" evidence="18">
        <dbReference type="Rhea" id="RHEA:37344"/>
    </physiologicalReaction>
</comment>
<evidence type="ECO:0000256" key="6">
    <source>
        <dbReference type="ARBA" id="ARBA00022490"/>
    </source>
</evidence>
<dbReference type="Ensembl" id="ENSCUST00005005851.1">
    <property type="protein sequence ID" value="ENSCUSP00005005629.1"/>
    <property type="gene ID" value="ENSCUSG00005003570.1"/>
</dbReference>
<keyword evidence="10 25" id="KW-0460">Magnesium</keyword>
<evidence type="ECO:0000256" key="10">
    <source>
        <dbReference type="ARBA" id="ARBA00022842"/>
    </source>
</evidence>
<comment type="catalytic activity">
    <reaction evidence="13">
        <text>beta-D-fructose 1-phosphate + H2O = D-fructose + phosphate</text>
        <dbReference type="Rhea" id="RHEA:35603"/>
        <dbReference type="ChEBI" id="CHEBI:15377"/>
        <dbReference type="ChEBI" id="CHEBI:37721"/>
        <dbReference type="ChEBI" id="CHEBI:43474"/>
        <dbReference type="ChEBI" id="CHEBI:138881"/>
    </reaction>
    <physiologicalReaction direction="left-to-right" evidence="13">
        <dbReference type="Rhea" id="RHEA:35604"/>
    </physiologicalReaction>
</comment>
<dbReference type="FunFam" id="3.30.540.10:FF:000004">
    <property type="entry name" value="Inositol-1-monophosphatase"/>
    <property type="match status" value="1"/>
</dbReference>
<comment type="catalytic activity">
    <reaction evidence="14">
        <text>1D-myo-inositol 1-phosphate + H2O = myo-inositol + phosphate</text>
        <dbReference type="Rhea" id="RHEA:27670"/>
        <dbReference type="ChEBI" id="CHEBI:15377"/>
        <dbReference type="ChEBI" id="CHEBI:17268"/>
        <dbReference type="ChEBI" id="CHEBI:43474"/>
        <dbReference type="ChEBI" id="CHEBI:58433"/>
        <dbReference type="EC" id="3.1.3.25"/>
    </reaction>
    <physiologicalReaction direction="left-to-right" evidence="14">
        <dbReference type="Rhea" id="RHEA:27671"/>
    </physiologicalReaction>
</comment>
<evidence type="ECO:0000256" key="17">
    <source>
        <dbReference type="ARBA" id="ARBA00049895"/>
    </source>
</evidence>
<protein>
    <recommendedName>
        <fullName evidence="26">Inositol-1-monophosphatase</fullName>
        <ecNumber evidence="26">3.1.3.25</ecNumber>
    </recommendedName>
</protein>
<evidence type="ECO:0000256" key="9">
    <source>
        <dbReference type="ARBA" id="ARBA00022801"/>
    </source>
</evidence>
<feature type="binding site" evidence="25">
    <location>
        <position position="204"/>
    </location>
    <ligand>
        <name>Mg(2+)</name>
        <dbReference type="ChEBI" id="CHEBI:18420"/>
        <label>1</label>
        <note>catalytic</note>
    </ligand>
</feature>
<dbReference type="PROSITE" id="PS00630">
    <property type="entry name" value="IMP_2"/>
    <property type="match status" value="1"/>
</dbReference>
<comment type="catalytic activity">
    <reaction evidence="19">
        <text>scyllo-inositol 1-phosphate + H2O = scyllo-inositol + phosphate</text>
        <dbReference type="Rhea" id="RHEA:82131"/>
        <dbReference type="ChEBI" id="CHEBI:10642"/>
        <dbReference type="ChEBI" id="CHEBI:15377"/>
        <dbReference type="ChEBI" id="CHEBI:43474"/>
        <dbReference type="ChEBI" id="CHEBI:232087"/>
    </reaction>
    <physiologicalReaction direction="left-to-right" evidence="19">
        <dbReference type="Rhea" id="RHEA:82132"/>
    </physiologicalReaction>
</comment>
<dbReference type="GO" id="GO:0006021">
    <property type="term" value="P:inositol biosynthetic process"/>
    <property type="evidence" value="ECO:0007669"/>
    <property type="project" value="UniProtKB-UniPathway"/>
</dbReference>
<comment type="catalytic activity">
    <reaction evidence="20">
        <text>a myo-inositol phosphate + H2O = myo-inositol + phosphate</text>
        <dbReference type="Rhea" id="RHEA:24056"/>
        <dbReference type="ChEBI" id="CHEBI:15377"/>
        <dbReference type="ChEBI" id="CHEBI:17268"/>
        <dbReference type="ChEBI" id="CHEBI:43474"/>
        <dbReference type="ChEBI" id="CHEBI:84139"/>
        <dbReference type="EC" id="3.1.3.25"/>
    </reaction>
    <physiologicalReaction direction="left-to-right" evidence="20">
        <dbReference type="Rhea" id="RHEA:24057"/>
    </physiologicalReaction>
</comment>
<evidence type="ECO:0000256" key="24">
    <source>
        <dbReference type="ARBA" id="ARBA00049927"/>
    </source>
</evidence>
<feature type="binding site" evidence="25">
    <location>
        <position position="206"/>
    </location>
    <ligand>
        <name>Mg(2+)</name>
        <dbReference type="ChEBI" id="CHEBI:18420"/>
        <label>1</label>
        <note>catalytic</note>
    </ligand>
</feature>
<feature type="binding site" evidence="25">
    <location>
        <position position="184"/>
    </location>
    <ligand>
        <name>Mg(2+)</name>
        <dbReference type="ChEBI" id="CHEBI:18420"/>
        <label>1</label>
        <note>catalytic</note>
    </ligand>
</feature>
<comment type="catalytic activity">
    <reaction evidence="24">
        <text>1D-myo-inositol 6-phosphate + H2O = myo-inositol + phosphate</text>
        <dbReference type="Rhea" id="RHEA:44160"/>
        <dbReference type="ChEBI" id="CHEBI:15377"/>
        <dbReference type="ChEBI" id="CHEBI:17268"/>
        <dbReference type="ChEBI" id="CHEBI:43474"/>
        <dbReference type="ChEBI" id="CHEBI:64841"/>
        <dbReference type="EC" id="3.1.3.25"/>
    </reaction>
    <physiologicalReaction direction="left-to-right" evidence="24">
        <dbReference type="Rhea" id="RHEA:44161"/>
    </physiologicalReaction>
</comment>
<dbReference type="Gene3D" id="3.30.540.10">
    <property type="entry name" value="Fructose-1,6-Bisphosphatase, subunit A, domain 1"/>
    <property type="match status" value="1"/>
</dbReference>
<evidence type="ECO:0000313" key="28">
    <source>
        <dbReference type="Ensembl" id="ENSCUSP00005005629.1"/>
    </source>
</evidence>
<dbReference type="EC" id="3.1.3.25" evidence="26"/>
<evidence type="ECO:0000256" key="15">
    <source>
        <dbReference type="ARBA" id="ARBA00049888"/>
    </source>
</evidence>
<dbReference type="SUPFAM" id="SSF56655">
    <property type="entry name" value="Carbohydrate phosphatase"/>
    <property type="match status" value="1"/>
</dbReference>
<dbReference type="PRINTS" id="PR00378">
    <property type="entry name" value="LIIMPHPHTASE"/>
</dbReference>
<evidence type="ECO:0000256" key="1">
    <source>
        <dbReference type="ARBA" id="ARBA00001946"/>
    </source>
</evidence>
<organism evidence="28 29">
    <name type="scientific">Catharus ustulatus</name>
    <name type="common">Russet-backed thrush</name>
    <name type="synonym">Hylocichla ustulatus</name>
    <dbReference type="NCBI Taxonomy" id="91951"/>
    <lineage>
        <taxon>Eukaryota</taxon>
        <taxon>Metazoa</taxon>
        <taxon>Chordata</taxon>
        <taxon>Craniata</taxon>
        <taxon>Vertebrata</taxon>
        <taxon>Euteleostomi</taxon>
        <taxon>Archelosauria</taxon>
        <taxon>Archosauria</taxon>
        <taxon>Dinosauria</taxon>
        <taxon>Saurischia</taxon>
        <taxon>Theropoda</taxon>
        <taxon>Coelurosauria</taxon>
        <taxon>Aves</taxon>
        <taxon>Neognathae</taxon>
        <taxon>Neoaves</taxon>
        <taxon>Telluraves</taxon>
        <taxon>Australaves</taxon>
        <taxon>Passeriformes</taxon>
        <taxon>Turdidae</taxon>
        <taxon>Catharus</taxon>
    </lineage>
</organism>
<comment type="catalytic activity">
    <reaction evidence="22">
        <text>alpha-D-glucose 1-phosphate + H2O = D-glucose + phosphate</text>
        <dbReference type="Rhea" id="RHEA:19933"/>
        <dbReference type="ChEBI" id="CHEBI:4167"/>
        <dbReference type="ChEBI" id="CHEBI:15377"/>
        <dbReference type="ChEBI" id="CHEBI:43474"/>
        <dbReference type="ChEBI" id="CHEBI:58601"/>
    </reaction>
    <physiologicalReaction direction="left-to-right" evidence="22">
        <dbReference type="Rhea" id="RHEA:19934"/>
    </physiologicalReaction>
</comment>
<dbReference type="GO" id="GO:0046854">
    <property type="term" value="P:phosphatidylinositol phosphate biosynthetic process"/>
    <property type="evidence" value="ECO:0007669"/>
    <property type="project" value="InterPro"/>
</dbReference>
<dbReference type="GO" id="GO:0008934">
    <property type="term" value="F:inositol monophosphate 1-phosphatase activity"/>
    <property type="evidence" value="ECO:0007669"/>
    <property type="project" value="InterPro"/>
</dbReference>
<evidence type="ECO:0000256" key="21">
    <source>
        <dbReference type="ARBA" id="ARBA00049917"/>
    </source>
</evidence>
<evidence type="ECO:0000313" key="29">
    <source>
        <dbReference type="Proteomes" id="UP000694563"/>
    </source>
</evidence>
<comment type="catalytic activity">
    <reaction evidence="21">
        <text>1D-myo-inositol 3-phosphate + H2O = myo-inositol + phosphate</text>
        <dbReference type="Rhea" id="RHEA:30739"/>
        <dbReference type="ChEBI" id="CHEBI:15377"/>
        <dbReference type="ChEBI" id="CHEBI:17268"/>
        <dbReference type="ChEBI" id="CHEBI:43474"/>
        <dbReference type="ChEBI" id="CHEBI:58401"/>
        <dbReference type="EC" id="3.1.3.25"/>
    </reaction>
    <physiologicalReaction direction="left-to-right" evidence="21">
        <dbReference type="Rhea" id="RHEA:30740"/>
    </physiologicalReaction>
</comment>
<evidence type="ECO:0000256" key="14">
    <source>
        <dbReference type="ARBA" id="ARBA00049879"/>
    </source>
</evidence>